<evidence type="ECO:0008006" key="5">
    <source>
        <dbReference type="Google" id="ProtNLM"/>
    </source>
</evidence>
<organism evidence="3 4">
    <name type="scientific">Caballeronia udeis</name>
    <dbReference type="NCBI Taxonomy" id="1232866"/>
    <lineage>
        <taxon>Bacteria</taxon>
        <taxon>Pseudomonadati</taxon>
        <taxon>Pseudomonadota</taxon>
        <taxon>Betaproteobacteria</taxon>
        <taxon>Burkholderiales</taxon>
        <taxon>Burkholderiaceae</taxon>
        <taxon>Caballeronia</taxon>
    </lineage>
</organism>
<evidence type="ECO:0000256" key="2">
    <source>
        <dbReference type="SAM" id="SignalP"/>
    </source>
</evidence>
<dbReference type="RefSeq" id="WP_062088770.1">
    <property type="nucleotide sequence ID" value="NZ_FCOK02000032.1"/>
</dbReference>
<accession>A0A158HLD9</accession>
<evidence type="ECO:0000313" key="4">
    <source>
        <dbReference type="Proteomes" id="UP000054683"/>
    </source>
</evidence>
<feature type="region of interest" description="Disordered" evidence="1">
    <location>
        <begin position="35"/>
        <end position="72"/>
    </location>
</feature>
<sequence>MIFTTHLKVLGVSLAASILVLSACAPLPTDTGANAPAGASTTPVAAAKTQSTPKRSAQVDSSGVPGEQRIEVGGPNGYRTEVAIRPPKQVCDLDAFADGVQYGYAYTWNRLVMEQAREGGKTAGAPQPQFDPSAIRLQDEQYKIVWNGDQRVNACASDGYLIGRIVGTHRAYTDLKGGAS</sequence>
<evidence type="ECO:0000256" key="1">
    <source>
        <dbReference type="SAM" id="MobiDB-lite"/>
    </source>
</evidence>
<proteinExistence type="predicted"/>
<dbReference type="OrthoDB" id="9130881at2"/>
<dbReference type="AlphaFoldDB" id="A0A158HLD9"/>
<keyword evidence="2" id="KW-0732">Signal</keyword>
<name>A0A158HLD9_9BURK</name>
<feature type="signal peptide" evidence="2">
    <location>
        <begin position="1"/>
        <end position="25"/>
    </location>
</feature>
<protein>
    <recommendedName>
        <fullName evidence="5">Lipoprotein</fullName>
    </recommendedName>
</protein>
<reference evidence="3 4" key="1">
    <citation type="submission" date="2016-01" db="EMBL/GenBank/DDBJ databases">
        <authorList>
            <person name="Oliw E.H."/>
        </authorList>
    </citation>
    <scope>NUCLEOTIDE SEQUENCE [LARGE SCALE GENOMIC DNA]</scope>
    <source>
        <strain evidence="3">LMG 27134</strain>
    </source>
</reference>
<gene>
    <name evidence="3" type="ORF">AWB69_04571</name>
</gene>
<dbReference type="EMBL" id="FCOK02000032">
    <property type="protein sequence ID" value="SAL45218.1"/>
    <property type="molecule type" value="Genomic_DNA"/>
</dbReference>
<feature type="compositionally biased region" description="Polar residues" evidence="1">
    <location>
        <begin position="39"/>
        <end position="61"/>
    </location>
</feature>
<feature type="chain" id="PRO_5008501815" description="Lipoprotein" evidence="2">
    <location>
        <begin position="26"/>
        <end position="180"/>
    </location>
</feature>
<dbReference type="Proteomes" id="UP000054683">
    <property type="component" value="Unassembled WGS sequence"/>
</dbReference>
<evidence type="ECO:0000313" key="3">
    <source>
        <dbReference type="EMBL" id="SAL45218.1"/>
    </source>
</evidence>